<keyword evidence="3" id="KW-0732">Signal</keyword>
<dbReference type="OrthoDB" id="10508039at2759"/>
<feature type="region of interest" description="Disordered" evidence="1">
    <location>
        <begin position="38"/>
        <end position="62"/>
    </location>
</feature>
<keyword evidence="4" id="KW-1185">Reference proteome</keyword>
<sequence length="245" mass="26556">MACRGSQILARTPRDLCVVVLLPLTALLLHAVPGAASGSVPGRYRSGNPDEARPVEKGAPATNDVREEMMDPAQSEANVVGHGPGTSFPWQVEQLARDREIGRVSEAAPWHGMQAARSLTPPFMDRKIRRSSKLHSLDNTAVVHRPPPRSWAGTGCSQPPPNPTVVVGIVGGAVTFFLVVVLTIVYCSYRNHPPADTRKRLAEMYAYMRGLEEVWVGVASPATNFKTECVKHHDYGKIGKGHVIA</sequence>
<dbReference type="RefSeq" id="XP_022080587.1">
    <property type="nucleotide sequence ID" value="XM_022224895.1"/>
</dbReference>
<name>A0A8B7XKB7_ACAPL</name>
<proteinExistence type="predicted"/>
<feature type="transmembrane region" description="Helical" evidence="2">
    <location>
        <begin position="165"/>
        <end position="189"/>
    </location>
</feature>
<protein>
    <submittedName>
        <fullName evidence="5">Uncharacterized protein LOC110973791</fullName>
    </submittedName>
</protein>
<reference evidence="5" key="1">
    <citation type="submission" date="2025-08" db="UniProtKB">
        <authorList>
            <consortium name="RefSeq"/>
        </authorList>
    </citation>
    <scope>IDENTIFICATION</scope>
</reference>
<gene>
    <name evidence="5" type="primary">LOC110973791</name>
</gene>
<dbReference type="AlphaFoldDB" id="A0A8B7XKB7"/>
<feature type="chain" id="PRO_5034192766" evidence="3">
    <location>
        <begin position="32"/>
        <end position="245"/>
    </location>
</feature>
<organism evidence="4 5">
    <name type="scientific">Acanthaster planci</name>
    <name type="common">Crown-of-thorns starfish</name>
    <dbReference type="NCBI Taxonomy" id="133434"/>
    <lineage>
        <taxon>Eukaryota</taxon>
        <taxon>Metazoa</taxon>
        <taxon>Echinodermata</taxon>
        <taxon>Eleutherozoa</taxon>
        <taxon>Asterozoa</taxon>
        <taxon>Asteroidea</taxon>
        <taxon>Valvatacea</taxon>
        <taxon>Valvatida</taxon>
        <taxon>Acanthasteridae</taxon>
        <taxon>Acanthaster</taxon>
    </lineage>
</organism>
<dbReference type="OMA" id="EMYAYMR"/>
<evidence type="ECO:0000313" key="4">
    <source>
        <dbReference type="Proteomes" id="UP000694845"/>
    </source>
</evidence>
<feature type="signal peptide" evidence="3">
    <location>
        <begin position="1"/>
        <end position="31"/>
    </location>
</feature>
<dbReference type="GeneID" id="110973791"/>
<dbReference type="Proteomes" id="UP000694845">
    <property type="component" value="Unplaced"/>
</dbReference>
<keyword evidence="2" id="KW-0472">Membrane</keyword>
<evidence type="ECO:0000313" key="5">
    <source>
        <dbReference type="RefSeq" id="XP_022080587.1"/>
    </source>
</evidence>
<dbReference type="KEGG" id="aplc:110973791"/>
<keyword evidence="2" id="KW-1133">Transmembrane helix</keyword>
<keyword evidence="2" id="KW-0812">Transmembrane</keyword>
<evidence type="ECO:0000256" key="2">
    <source>
        <dbReference type="SAM" id="Phobius"/>
    </source>
</evidence>
<evidence type="ECO:0000256" key="1">
    <source>
        <dbReference type="SAM" id="MobiDB-lite"/>
    </source>
</evidence>
<evidence type="ECO:0000256" key="3">
    <source>
        <dbReference type="SAM" id="SignalP"/>
    </source>
</evidence>
<accession>A0A8B7XKB7</accession>